<evidence type="ECO:0000259" key="5">
    <source>
        <dbReference type="PROSITE" id="PS50975"/>
    </source>
</evidence>
<keyword evidence="1" id="KW-0436">Ligase</keyword>
<dbReference type="AlphaFoldDB" id="A0AAD7BB59"/>
<dbReference type="InterPro" id="IPR013815">
    <property type="entry name" value="ATP_grasp_subdomain_1"/>
</dbReference>
<name>A0AAD7BB59_9AGAR</name>
<keyword evidence="7" id="KW-1185">Reference proteome</keyword>
<dbReference type="Gene3D" id="3.30.470.20">
    <property type="entry name" value="ATP-grasp fold, B domain"/>
    <property type="match status" value="1"/>
</dbReference>
<comment type="caution">
    <text evidence="6">The sequence shown here is derived from an EMBL/GenBank/DDBJ whole genome shotgun (WGS) entry which is preliminary data.</text>
</comment>
<dbReference type="EMBL" id="JARKIF010000023">
    <property type="protein sequence ID" value="KAJ7616085.1"/>
    <property type="molecule type" value="Genomic_DNA"/>
</dbReference>
<dbReference type="PANTHER" id="PTHR43585">
    <property type="entry name" value="FUMIPYRROLE BIOSYNTHESIS PROTEIN C"/>
    <property type="match status" value="1"/>
</dbReference>
<dbReference type="InterPro" id="IPR052032">
    <property type="entry name" value="ATP-dep_AA_Ligase"/>
</dbReference>
<dbReference type="Pfam" id="PF13535">
    <property type="entry name" value="ATP-grasp_4"/>
    <property type="match status" value="1"/>
</dbReference>
<sequence>MGIIQAVSDFNVSVIVLGTGEPDGPKHWLQYPANAPGFCDAFIPIDMTVDDDLPHRIVAAVRGYTSFDKLDGIFTGHDRYLVSTAKAAHILGLPASPIRAYEISTDKYVMRQFEANSGFQCLRFSQLADMKQQLPATAIHYPAIVKPVSGYLSEGVARVSSDTELLASVARIDTKRHGHAVIVETYIDGPEFDANIILCKGEILFFELVDDFPSSGDNEAAGTFFETSEFTPSALPPAERETVQHTLHQTLLKLGFTWGLFHVEGRVKDSTMEFRPGEGGIVDLHPRLSPRSGQPSCFLVEINARIPGLGCAMSTRHAYGVDFYAAHLVSCLRDESLLRLASTPFTFPERTDGSQYWCEVVFIQPSRGGRFDTADPCGELLGRHPELRANVCEHLCCYAKGDVIPDPKTGVCLLLAYFLVYSRTSRQRVRPVAEMIRKEFRYNVVDI</sequence>
<dbReference type="InterPro" id="IPR041472">
    <property type="entry name" value="BL00235/CARNS1_N"/>
</dbReference>
<dbReference type="Gene3D" id="3.30.1490.20">
    <property type="entry name" value="ATP-grasp fold, A domain"/>
    <property type="match status" value="1"/>
</dbReference>
<evidence type="ECO:0000313" key="7">
    <source>
        <dbReference type="Proteomes" id="UP001221142"/>
    </source>
</evidence>
<evidence type="ECO:0000313" key="6">
    <source>
        <dbReference type="EMBL" id="KAJ7616085.1"/>
    </source>
</evidence>
<dbReference type="InterPro" id="IPR011761">
    <property type="entry name" value="ATP-grasp"/>
</dbReference>
<evidence type="ECO:0000256" key="2">
    <source>
        <dbReference type="ARBA" id="ARBA00022741"/>
    </source>
</evidence>
<evidence type="ECO:0000256" key="1">
    <source>
        <dbReference type="ARBA" id="ARBA00022598"/>
    </source>
</evidence>
<feature type="domain" description="ATP-grasp" evidence="5">
    <location>
        <begin position="111"/>
        <end position="332"/>
    </location>
</feature>
<organism evidence="6 7">
    <name type="scientific">Roridomyces roridus</name>
    <dbReference type="NCBI Taxonomy" id="1738132"/>
    <lineage>
        <taxon>Eukaryota</taxon>
        <taxon>Fungi</taxon>
        <taxon>Dikarya</taxon>
        <taxon>Basidiomycota</taxon>
        <taxon>Agaricomycotina</taxon>
        <taxon>Agaricomycetes</taxon>
        <taxon>Agaricomycetidae</taxon>
        <taxon>Agaricales</taxon>
        <taxon>Marasmiineae</taxon>
        <taxon>Mycenaceae</taxon>
        <taxon>Roridomyces</taxon>
    </lineage>
</organism>
<evidence type="ECO:0000256" key="3">
    <source>
        <dbReference type="ARBA" id="ARBA00022840"/>
    </source>
</evidence>
<accession>A0AAD7BB59</accession>
<dbReference type="GO" id="GO:0016874">
    <property type="term" value="F:ligase activity"/>
    <property type="evidence" value="ECO:0007669"/>
    <property type="project" value="UniProtKB-KW"/>
</dbReference>
<dbReference type="Gene3D" id="3.40.50.20">
    <property type="match status" value="1"/>
</dbReference>
<dbReference type="PANTHER" id="PTHR43585:SF2">
    <property type="entry name" value="ATP-GRASP ENZYME FSQD"/>
    <property type="match status" value="1"/>
</dbReference>
<keyword evidence="3 4" id="KW-0067">ATP-binding</keyword>
<dbReference type="GO" id="GO:0005524">
    <property type="term" value="F:ATP binding"/>
    <property type="evidence" value="ECO:0007669"/>
    <property type="project" value="UniProtKB-UniRule"/>
</dbReference>
<evidence type="ECO:0000256" key="4">
    <source>
        <dbReference type="PROSITE-ProRule" id="PRU00409"/>
    </source>
</evidence>
<dbReference type="SUPFAM" id="SSF56059">
    <property type="entry name" value="Glutathione synthetase ATP-binding domain-like"/>
    <property type="match status" value="1"/>
</dbReference>
<dbReference type="Pfam" id="PF18130">
    <property type="entry name" value="ATPgrasp_N"/>
    <property type="match status" value="1"/>
</dbReference>
<dbReference type="Proteomes" id="UP001221142">
    <property type="component" value="Unassembled WGS sequence"/>
</dbReference>
<reference evidence="6" key="1">
    <citation type="submission" date="2023-03" db="EMBL/GenBank/DDBJ databases">
        <title>Massive genome expansion in bonnet fungi (Mycena s.s.) driven by repeated elements and novel gene families across ecological guilds.</title>
        <authorList>
            <consortium name="Lawrence Berkeley National Laboratory"/>
            <person name="Harder C.B."/>
            <person name="Miyauchi S."/>
            <person name="Viragh M."/>
            <person name="Kuo A."/>
            <person name="Thoen E."/>
            <person name="Andreopoulos B."/>
            <person name="Lu D."/>
            <person name="Skrede I."/>
            <person name="Drula E."/>
            <person name="Henrissat B."/>
            <person name="Morin E."/>
            <person name="Kohler A."/>
            <person name="Barry K."/>
            <person name="LaButti K."/>
            <person name="Morin E."/>
            <person name="Salamov A."/>
            <person name="Lipzen A."/>
            <person name="Mereny Z."/>
            <person name="Hegedus B."/>
            <person name="Baldrian P."/>
            <person name="Stursova M."/>
            <person name="Weitz H."/>
            <person name="Taylor A."/>
            <person name="Grigoriev I.V."/>
            <person name="Nagy L.G."/>
            <person name="Martin F."/>
            <person name="Kauserud H."/>
        </authorList>
    </citation>
    <scope>NUCLEOTIDE SEQUENCE</scope>
    <source>
        <strain evidence="6">9284</strain>
    </source>
</reference>
<keyword evidence="2 4" id="KW-0547">Nucleotide-binding</keyword>
<protein>
    <submittedName>
        <fullName evidence="6">ATP-grasp domain-containing protein</fullName>
    </submittedName>
</protein>
<proteinExistence type="predicted"/>
<gene>
    <name evidence="6" type="ORF">FB45DRAFT_935256</name>
</gene>
<dbReference type="GO" id="GO:0046872">
    <property type="term" value="F:metal ion binding"/>
    <property type="evidence" value="ECO:0007669"/>
    <property type="project" value="InterPro"/>
</dbReference>
<dbReference type="PROSITE" id="PS50975">
    <property type="entry name" value="ATP_GRASP"/>
    <property type="match status" value="1"/>
</dbReference>